<feature type="chain" id="PRO_5012842173" evidence="3">
    <location>
        <begin position="27"/>
        <end position="198"/>
    </location>
</feature>
<evidence type="ECO:0000313" key="5">
    <source>
        <dbReference type="EMBL" id="OME91539.1"/>
    </source>
</evidence>
<evidence type="ECO:0000256" key="3">
    <source>
        <dbReference type="SAM" id="SignalP"/>
    </source>
</evidence>
<dbReference type="Proteomes" id="UP000187074">
    <property type="component" value="Unassembled WGS sequence"/>
</dbReference>
<gene>
    <name evidence="5" type="ORF">BK123_18985</name>
</gene>
<dbReference type="PROSITE" id="PS51257">
    <property type="entry name" value="PROKAR_LIPOPROTEIN"/>
    <property type="match status" value="1"/>
</dbReference>
<accession>A0A1R1B016</accession>
<comment type="caution">
    <text evidence="5">The sequence shown here is derived from an EMBL/GenBank/DDBJ whole genome shotgun (WGS) entry which is preliminary data.</text>
</comment>
<organism evidence="5 6">
    <name type="scientific">Paenibacillus lautus</name>
    <name type="common">Bacillus lautus</name>
    <dbReference type="NCBI Taxonomy" id="1401"/>
    <lineage>
        <taxon>Bacteria</taxon>
        <taxon>Bacillati</taxon>
        <taxon>Bacillota</taxon>
        <taxon>Bacilli</taxon>
        <taxon>Bacillales</taxon>
        <taxon>Paenibacillaceae</taxon>
        <taxon>Paenibacillus</taxon>
    </lineage>
</organism>
<dbReference type="RefSeq" id="WP_076323931.1">
    <property type="nucleotide sequence ID" value="NZ_MRTF01000006.1"/>
</dbReference>
<feature type="signal peptide" evidence="3">
    <location>
        <begin position="1"/>
        <end position="26"/>
    </location>
</feature>
<dbReference type="Pfam" id="PF11611">
    <property type="entry name" value="DUF4352"/>
    <property type="match status" value="1"/>
</dbReference>
<evidence type="ECO:0000259" key="4">
    <source>
        <dbReference type="Pfam" id="PF11611"/>
    </source>
</evidence>
<feature type="domain" description="DUF4352" evidence="4">
    <location>
        <begin position="77"/>
        <end position="190"/>
    </location>
</feature>
<protein>
    <submittedName>
        <fullName evidence="5">DUF4352 domain-containing protein</fullName>
    </submittedName>
</protein>
<dbReference type="OrthoDB" id="1795719at2"/>
<dbReference type="EMBL" id="MRTF01000006">
    <property type="protein sequence ID" value="OME91539.1"/>
    <property type="molecule type" value="Genomic_DNA"/>
</dbReference>
<evidence type="ECO:0000256" key="1">
    <source>
        <dbReference type="ARBA" id="ARBA00022729"/>
    </source>
</evidence>
<evidence type="ECO:0000256" key="2">
    <source>
        <dbReference type="SAM" id="MobiDB-lite"/>
    </source>
</evidence>
<dbReference type="InterPro" id="IPR029050">
    <property type="entry name" value="Immunoprotect_excell_Ig-like"/>
</dbReference>
<sequence length="198" mass="20983">MNKKVMLASAVLFSMLLTAACSNDQADPPAETPPAVVDSEGTGQTDTSEEQPPAEPTQEEDQPSDNAEVKPIGESAGVGDTVDYHGTVITLNSVRESEGDEYLKPQPGHTFKVVDITVKNNGQEPLVISSALSFSLTDSSDLNYTVPITDDVKMLDGTIAPGGELTGEIPYEVKQGVTGLQLSYGDPMKEGRAIWAVE</sequence>
<feature type="region of interest" description="Disordered" evidence="2">
    <location>
        <begin position="23"/>
        <end position="83"/>
    </location>
</feature>
<dbReference type="InterPro" id="IPR029051">
    <property type="entry name" value="DUF4352"/>
</dbReference>
<evidence type="ECO:0000313" key="6">
    <source>
        <dbReference type="Proteomes" id="UP000187074"/>
    </source>
</evidence>
<dbReference type="Gene3D" id="2.60.40.1240">
    <property type="match status" value="1"/>
</dbReference>
<dbReference type="AlphaFoldDB" id="A0A1R1B016"/>
<proteinExistence type="predicted"/>
<dbReference type="STRING" id="1401.BK123_18985"/>
<name>A0A1R1B016_PAELA</name>
<reference evidence="5 6" key="1">
    <citation type="submission" date="2016-11" db="EMBL/GenBank/DDBJ databases">
        <title>Paenibacillus species isolates.</title>
        <authorList>
            <person name="Beno S.M."/>
        </authorList>
    </citation>
    <scope>NUCLEOTIDE SEQUENCE [LARGE SCALE GENOMIC DNA]</scope>
    <source>
        <strain evidence="5 6">FSL F4-0100</strain>
    </source>
</reference>
<keyword evidence="1 3" id="KW-0732">Signal</keyword>